<reference evidence="2" key="1">
    <citation type="submission" date="2022-01" db="EMBL/GenBank/DDBJ databases">
        <title>Antribacter sp. nov., isolated from Guizhou of China.</title>
        <authorList>
            <person name="Chengliang C."/>
            <person name="Ya Z."/>
        </authorList>
    </citation>
    <scope>NUCLEOTIDE SEQUENCE</scope>
    <source>
        <strain evidence="2">KLBMP 9083</strain>
    </source>
</reference>
<dbReference type="Proteomes" id="UP001165405">
    <property type="component" value="Unassembled WGS sequence"/>
</dbReference>
<gene>
    <name evidence="2" type="ORF">L1785_18790</name>
</gene>
<evidence type="ECO:0000259" key="1">
    <source>
        <dbReference type="Pfam" id="PF18154"/>
    </source>
</evidence>
<dbReference type="EMBL" id="JAKGSG010000053">
    <property type="protein sequence ID" value="MCF4123027.1"/>
    <property type="molecule type" value="Genomic_DNA"/>
</dbReference>
<keyword evidence="3" id="KW-1185">Reference proteome</keyword>
<evidence type="ECO:0000313" key="3">
    <source>
        <dbReference type="Proteomes" id="UP001165405"/>
    </source>
</evidence>
<dbReference type="InterPro" id="IPR040828">
    <property type="entry name" value="pPIWI_RE_REase"/>
</dbReference>
<name>A0AA41QIV7_9MICO</name>
<sequence length="413" mass="44953">MTTIPEESLSDQRIRALVTRAALRAARAATAPGLAPEDRMTTLMECHGIVLAAHGPSASMPFSDFRGLLIGTVAGLLPDGIAPDGLEHVSLLDDGLESAGLFDLDFEQRLVLRAVRHTDGLPGIMTDQQLVDEIDQELVYEAMKKGGKQDRYELYRSNLIRYPSGSVDDIAALALPEAARGAYREISLDSRFHDWWYPCPACRWPMRVTAAANGRKDGGHGVVRCWYAPHADLGASYGFRLPDDGSAPVLVPQRPARRRPPRELVLVPTLGDPPRALPVDDHRALARGVWRYTTVPGLIELALHDRLKERGLGVDLWPGLDLFDLRITVLGGGPGPDDGVKVDVKDYTSGMTLGQLVHSQEGDKGGAEVLVVPDHRADQVPLLQNVCAKYGMRAEAATDFAESICQKAGISWL</sequence>
<comment type="caution">
    <text evidence="2">The sequence shown here is derived from an EMBL/GenBank/DDBJ whole genome shotgun (WGS) entry which is preliminary data.</text>
</comment>
<proteinExistence type="predicted"/>
<evidence type="ECO:0000313" key="2">
    <source>
        <dbReference type="EMBL" id="MCF4123027.1"/>
    </source>
</evidence>
<accession>A0AA41QIV7</accession>
<dbReference type="Pfam" id="PF18154">
    <property type="entry name" value="pPIWI_RE_REase"/>
    <property type="match status" value="1"/>
</dbReference>
<dbReference type="AlphaFoldDB" id="A0AA41QIV7"/>
<protein>
    <recommendedName>
        <fullName evidence="1">REase associating with pPIWI RE domain-containing protein</fullName>
    </recommendedName>
</protein>
<feature type="domain" description="REase associating with pPIWI RE" evidence="1">
    <location>
        <begin position="297"/>
        <end position="409"/>
    </location>
</feature>
<organism evidence="2 3">
    <name type="scientific">Antribacter soli</name>
    <dbReference type="NCBI Taxonomy" id="2910976"/>
    <lineage>
        <taxon>Bacteria</taxon>
        <taxon>Bacillati</taxon>
        <taxon>Actinomycetota</taxon>
        <taxon>Actinomycetes</taxon>
        <taxon>Micrococcales</taxon>
        <taxon>Promicromonosporaceae</taxon>
        <taxon>Antribacter</taxon>
    </lineage>
</organism>
<dbReference type="RefSeq" id="WP_236090832.1">
    <property type="nucleotide sequence ID" value="NZ_JAKGSG010000053.1"/>
</dbReference>